<dbReference type="InterPro" id="IPR029154">
    <property type="entry name" value="HIBADH-like_NADP-bd"/>
</dbReference>
<evidence type="ECO:0000256" key="3">
    <source>
        <dbReference type="ARBA" id="ARBA00023027"/>
    </source>
</evidence>
<dbReference type="GO" id="GO:0016054">
    <property type="term" value="P:organic acid catabolic process"/>
    <property type="evidence" value="ECO:0007669"/>
    <property type="project" value="UniProtKB-ARBA"/>
</dbReference>
<dbReference type="Pfam" id="PF14833">
    <property type="entry name" value="NAD_binding_11"/>
    <property type="match status" value="1"/>
</dbReference>
<dbReference type="SUPFAM" id="SSF48179">
    <property type="entry name" value="6-phosphogluconate dehydrogenase C-terminal domain-like"/>
    <property type="match status" value="1"/>
</dbReference>
<dbReference type="InterPro" id="IPR008927">
    <property type="entry name" value="6-PGluconate_DH-like_C_sf"/>
</dbReference>
<dbReference type="Pfam" id="PF03446">
    <property type="entry name" value="NAD_binding_2"/>
    <property type="match status" value="1"/>
</dbReference>
<evidence type="ECO:0000313" key="7">
    <source>
        <dbReference type="EMBL" id="SDW65916.1"/>
    </source>
</evidence>
<name>A0A1H2VC71_9BACI</name>
<reference evidence="7 8" key="1">
    <citation type="submission" date="2016-10" db="EMBL/GenBank/DDBJ databases">
        <authorList>
            <person name="de Groot N.N."/>
        </authorList>
    </citation>
    <scope>NUCLEOTIDE SEQUENCE [LARGE SCALE GENOMIC DNA]</scope>
    <source>
        <strain evidence="7 8">DSM 23126</strain>
    </source>
</reference>
<dbReference type="InterPro" id="IPR036291">
    <property type="entry name" value="NAD(P)-bd_dom_sf"/>
</dbReference>
<dbReference type="PANTHER" id="PTHR22981">
    <property type="entry name" value="3-HYDROXYISOBUTYRATE DEHYDROGENASE-RELATED"/>
    <property type="match status" value="1"/>
</dbReference>
<dbReference type="Gene3D" id="3.40.50.720">
    <property type="entry name" value="NAD(P)-binding Rossmann-like Domain"/>
    <property type="match status" value="1"/>
</dbReference>
<organism evidence="7 8">
    <name type="scientific">Marinococcus luteus</name>
    <dbReference type="NCBI Taxonomy" id="1122204"/>
    <lineage>
        <taxon>Bacteria</taxon>
        <taxon>Bacillati</taxon>
        <taxon>Bacillota</taxon>
        <taxon>Bacilli</taxon>
        <taxon>Bacillales</taxon>
        <taxon>Bacillaceae</taxon>
        <taxon>Marinococcus</taxon>
    </lineage>
</organism>
<feature type="domain" description="6-phosphogluconate dehydrogenase NADP-binding" evidence="5">
    <location>
        <begin position="4"/>
        <end position="162"/>
    </location>
</feature>
<dbReference type="InterPro" id="IPR015815">
    <property type="entry name" value="HIBADH-related"/>
</dbReference>
<evidence type="ECO:0000256" key="4">
    <source>
        <dbReference type="PIRSR" id="PIRSR000103-1"/>
    </source>
</evidence>
<dbReference type="SUPFAM" id="SSF51735">
    <property type="entry name" value="NAD(P)-binding Rossmann-fold domains"/>
    <property type="match status" value="1"/>
</dbReference>
<evidence type="ECO:0000313" key="8">
    <source>
        <dbReference type="Proteomes" id="UP000199488"/>
    </source>
</evidence>
<evidence type="ECO:0000259" key="5">
    <source>
        <dbReference type="Pfam" id="PF03446"/>
    </source>
</evidence>
<keyword evidence="3" id="KW-0520">NAD</keyword>
<keyword evidence="8" id="KW-1185">Reference proteome</keyword>
<evidence type="ECO:0000256" key="1">
    <source>
        <dbReference type="ARBA" id="ARBA00009080"/>
    </source>
</evidence>
<dbReference type="PROSITE" id="PS00895">
    <property type="entry name" value="3_HYDROXYISOBUT_DH"/>
    <property type="match status" value="1"/>
</dbReference>
<dbReference type="RefSeq" id="WP_091614520.1">
    <property type="nucleotide sequence ID" value="NZ_FNNC01000004.1"/>
</dbReference>
<protein>
    <submittedName>
        <fullName evidence="7">3-hydroxyisobutyrate dehydrogenase</fullName>
    </submittedName>
</protein>
<comment type="similarity">
    <text evidence="1">Belongs to the HIBADH-related family.</text>
</comment>
<dbReference type="EMBL" id="FNNC01000004">
    <property type="protein sequence ID" value="SDW65916.1"/>
    <property type="molecule type" value="Genomic_DNA"/>
</dbReference>
<dbReference type="GO" id="GO:0050661">
    <property type="term" value="F:NADP binding"/>
    <property type="evidence" value="ECO:0007669"/>
    <property type="project" value="InterPro"/>
</dbReference>
<dbReference type="STRING" id="1122204.SAMN05421781_2022"/>
<feature type="active site" evidence="4">
    <location>
        <position position="171"/>
    </location>
</feature>
<dbReference type="InterPro" id="IPR013328">
    <property type="entry name" value="6PGD_dom2"/>
</dbReference>
<sequence>MKKAAFIGLGNMGMPMAVNILNKGFDVYGINKGNEKEDRFQEAGGTAGITPAEAVGQMDIIMTCLPKPAHVEEMMLGENGVITNASPGLLVIDFSTVSAELHEKIEAEAAQKGVDYLDAPVSGGTTGAEAGTLAVMVGGSEQAFEKAGPIFEAVGKNITYAGSIGKGTKVKLINQYMVGMHTAAVSEGLTMAEKAGVDLEMLHSVITNSMGQSKIYDRHYTEFIHENKEEPGFALELLLKDLGLAKEMSDRVGVSPKAGKEVLSLFEGADREGFGKKDMSSLFYFVKNNEK</sequence>
<dbReference type="GO" id="GO:0016616">
    <property type="term" value="F:oxidoreductase activity, acting on the CH-OH group of donors, NAD or NADP as acceptor"/>
    <property type="evidence" value="ECO:0007669"/>
    <property type="project" value="TreeGrafter"/>
</dbReference>
<feature type="domain" description="3-hydroxyisobutyrate dehydrogenase-like NAD-binding" evidence="6">
    <location>
        <begin position="165"/>
        <end position="282"/>
    </location>
</feature>
<accession>A0A1H2VC71</accession>
<evidence type="ECO:0000256" key="2">
    <source>
        <dbReference type="ARBA" id="ARBA00023002"/>
    </source>
</evidence>
<gene>
    <name evidence="7" type="ORF">SAMN05421781_2022</name>
</gene>
<dbReference type="AlphaFoldDB" id="A0A1H2VC71"/>
<dbReference type="GO" id="GO:0051287">
    <property type="term" value="F:NAD binding"/>
    <property type="evidence" value="ECO:0007669"/>
    <property type="project" value="InterPro"/>
</dbReference>
<dbReference type="Gene3D" id="1.10.1040.10">
    <property type="entry name" value="N-(1-d-carboxylethyl)-l-norvaline Dehydrogenase, domain 2"/>
    <property type="match status" value="1"/>
</dbReference>
<dbReference type="InterPro" id="IPR002204">
    <property type="entry name" value="3-OH-isobutyrate_DH-rel_CS"/>
</dbReference>
<evidence type="ECO:0000259" key="6">
    <source>
        <dbReference type="Pfam" id="PF14833"/>
    </source>
</evidence>
<dbReference type="Proteomes" id="UP000199488">
    <property type="component" value="Unassembled WGS sequence"/>
</dbReference>
<dbReference type="OrthoDB" id="9786703at2"/>
<proteinExistence type="inferred from homology"/>
<dbReference type="InterPro" id="IPR006115">
    <property type="entry name" value="6PGDH_NADP-bd"/>
</dbReference>
<keyword evidence="2" id="KW-0560">Oxidoreductase</keyword>
<dbReference type="PIRSF" id="PIRSF000103">
    <property type="entry name" value="HIBADH"/>
    <property type="match status" value="1"/>
</dbReference>
<dbReference type="PANTHER" id="PTHR22981:SF7">
    <property type="entry name" value="3-HYDROXYISOBUTYRATE DEHYDROGENASE, MITOCHONDRIAL"/>
    <property type="match status" value="1"/>
</dbReference>